<gene>
    <name evidence="1" type="ORF">QGN17_07960</name>
</gene>
<evidence type="ECO:0000313" key="2">
    <source>
        <dbReference type="Proteomes" id="UP001160625"/>
    </source>
</evidence>
<dbReference type="Proteomes" id="UP001160625">
    <property type="component" value="Unassembled WGS sequence"/>
</dbReference>
<dbReference type="EMBL" id="JARYGZ010000001">
    <property type="protein sequence ID" value="MDH7638662.1"/>
    <property type="molecule type" value="Genomic_DNA"/>
</dbReference>
<accession>A0ABT6N093</accession>
<reference evidence="1" key="1">
    <citation type="submission" date="2023-04" db="EMBL/GenBank/DDBJ databases">
        <title>Sphingomonas sp. MAHUQ-71 isolated from rice field.</title>
        <authorList>
            <person name="Huq M.A."/>
        </authorList>
    </citation>
    <scope>NUCLEOTIDE SEQUENCE</scope>
    <source>
        <strain evidence="1">MAHUQ-71</strain>
    </source>
</reference>
<comment type="caution">
    <text evidence="1">The sequence shown here is derived from an EMBL/GenBank/DDBJ whole genome shotgun (WGS) entry which is preliminary data.</text>
</comment>
<proteinExistence type="predicted"/>
<name>A0ABT6N093_9SPHN</name>
<protein>
    <submittedName>
        <fullName evidence="1">Uncharacterized protein</fullName>
    </submittedName>
</protein>
<dbReference type="RefSeq" id="WP_281043945.1">
    <property type="nucleotide sequence ID" value="NZ_JARYGZ010000001.1"/>
</dbReference>
<evidence type="ECO:0000313" key="1">
    <source>
        <dbReference type="EMBL" id="MDH7638662.1"/>
    </source>
</evidence>
<organism evidence="1 2">
    <name type="scientific">Sphingomonas oryzagri</name>
    <dbReference type="NCBI Taxonomy" id="3042314"/>
    <lineage>
        <taxon>Bacteria</taxon>
        <taxon>Pseudomonadati</taxon>
        <taxon>Pseudomonadota</taxon>
        <taxon>Alphaproteobacteria</taxon>
        <taxon>Sphingomonadales</taxon>
        <taxon>Sphingomonadaceae</taxon>
        <taxon>Sphingomonas</taxon>
    </lineage>
</organism>
<sequence length="103" mass="11002">MASVMQLPDMHDWSLTTIKLDWITGSVTIHLRDGTGPRRLLASAVSELTIPRLAPWGKSQSINSVDGPTSDDAGPIGLRIEMQSGDVISLSAGAIELEAFSEN</sequence>
<keyword evidence="2" id="KW-1185">Reference proteome</keyword>